<dbReference type="STRING" id="1312852.EG19_05760"/>
<dbReference type="SUPFAM" id="SSF51182">
    <property type="entry name" value="RmlC-like cupins"/>
    <property type="match status" value="1"/>
</dbReference>
<dbReference type="OrthoDB" id="981227at2"/>
<dbReference type="Pfam" id="PF19480">
    <property type="entry name" value="DUF6016"/>
    <property type="match status" value="1"/>
</dbReference>
<dbReference type="RefSeq" id="WP_038049774.1">
    <property type="nucleotide sequence ID" value="NZ_JMFG01000022.1"/>
</dbReference>
<reference evidence="2" key="2">
    <citation type="journal article" date="2020" name="mSystems">
        <title>Genome- and Community-Level Interaction Insights into Carbon Utilization and Element Cycling Functions of Hydrothermarchaeota in Hydrothermal Sediment.</title>
        <authorList>
            <person name="Zhou Z."/>
            <person name="Liu Y."/>
            <person name="Xu W."/>
            <person name="Pan J."/>
            <person name="Luo Z.H."/>
            <person name="Li M."/>
        </authorList>
    </citation>
    <scope>NUCLEOTIDE SEQUENCE [LARGE SCALE GENOMIC DNA]</scope>
    <source>
        <strain evidence="2">SpSt-186</strain>
        <strain evidence="3">SpSt-299</strain>
    </source>
</reference>
<reference evidence="4 5" key="1">
    <citation type="submission" date="2014-04" db="EMBL/GenBank/DDBJ databases">
        <title>The Genome Sequence of Thermoanaerobaculum aquaticum MP-01, The First Cultivated Group 23 Acidobacterium.</title>
        <authorList>
            <person name="Stamps B.W."/>
            <person name="Losey N.A."/>
            <person name="Lawson P.A."/>
            <person name="Stevenson B.S."/>
        </authorList>
    </citation>
    <scope>NUCLEOTIDE SEQUENCE [LARGE SCALE GENOMIC DNA]</scope>
    <source>
        <strain evidence="4 5">MP-01</strain>
    </source>
</reference>
<protein>
    <submittedName>
        <fullName evidence="2">Cupin fold metalloprotein, WbuC family</fullName>
    </submittedName>
</protein>
<evidence type="ECO:0000259" key="1">
    <source>
        <dbReference type="Pfam" id="PF19480"/>
    </source>
</evidence>
<evidence type="ECO:0000313" key="5">
    <source>
        <dbReference type="Proteomes" id="UP000027284"/>
    </source>
</evidence>
<dbReference type="EMBL" id="JMFG01000022">
    <property type="protein sequence ID" value="KDA53428.1"/>
    <property type="molecule type" value="Genomic_DNA"/>
</dbReference>
<dbReference type="InterPro" id="IPR014710">
    <property type="entry name" value="RmlC-like_jellyroll"/>
</dbReference>
<sequence>MSTCRVFPQAELKATVAAAQRAQRQRSNYNLHPQLDDAIQRFFNCLEPPTYVRPHRHAPGKFELFVLLQGRAGVLVFDEHGQVTEKHLLAPEALVAVEIPGGVLHTVVALAPNTVLFEVKPGPYEPLTDKDFAPWAPHEGDPQSTSLLSQWQALFSPDPRGCT</sequence>
<accession>A0A062XRJ8</accession>
<organism evidence="4 5">
    <name type="scientific">Thermoanaerobaculum aquaticum</name>
    <dbReference type="NCBI Taxonomy" id="1312852"/>
    <lineage>
        <taxon>Bacteria</taxon>
        <taxon>Pseudomonadati</taxon>
        <taxon>Acidobacteriota</taxon>
        <taxon>Thermoanaerobaculia</taxon>
        <taxon>Thermoanaerobaculales</taxon>
        <taxon>Thermoanaerobaculaceae</taxon>
        <taxon>Thermoanaerobaculum</taxon>
    </lineage>
</organism>
<dbReference type="NCBIfam" id="TIGR04366">
    <property type="entry name" value="cupin_WbuC"/>
    <property type="match status" value="1"/>
</dbReference>
<dbReference type="InterPro" id="IPR046058">
    <property type="entry name" value="WbuC_cupin"/>
</dbReference>
<dbReference type="Gene3D" id="2.60.120.10">
    <property type="entry name" value="Jelly Rolls"/>
    <property type="match status" value="1"/>
</dbReference>
<dbReference type="EMBL" id="DSMR01000334">
    <property type="protein sequence ID" value="HET47416.1"/>
    <property type="molecule type" value="Genomic_DNA"/>
</dbReference>
<feature type="domain" description="Cupin fold metalloprotein WbuC cupin" evidence="1">
    <location>
        <begin position="9"/>
        <end position="89"/>
    </location>
</feature>
<dbReference type="AlphaFoldDB" id="A0A062XRJ8"/>
<dbReference type="InterPro" id="IPR011051">
    <property type="entry name" value="RmlC_Cupin_sf"/>
</dbReference>
<comment type="caution">
    <text evidence="4">The sequence shown here is derived from an EMBL/GenBank/DDBJ whole genome shotgun (WGS) entry which is preliminary data.</text>
</comment>
<name>A0A062XRJ8_9BACT</name>
<evidence type="ECO:0000313" key="3">
    <source>
        <dbReference type="EMBL" id="HET47416.1"/>
    </source>
</evidence>
<evidence type="ECO:0000313" key="2">
    <source>
        <dbReference type="EMBL" id="HEQ88174.1"/>
    </source>
</evidence>
<dbReference type="InterPro" id="IPR027565">
    <property type="entry name" value="Cupin_WbuC"/>
</dbReference>
<dbReference type="Proteomes" id="UP000027284">
    <property type="component" value="Unassembled WGS sequence"/>
</dbReference>
<gene>
    <name evidence="4" type="ORF">EG19_05760</name>
    <name evidence="2" type="ORF">ENP06_02045</name>
    <name evidence="3" type="ORF">ENQ31_04565</name>
</gene>
<keyword evidence="5" id="KW-1185">Reference proteome</keyword>
<proteinExistence type="predicted"/>
<dbReference type="CDD" id="cd07005">
    <property type="entry name" value="cupin_WbuC-like"/>
    <property type="match status" value="1"/>
</dbReference>
<dbReference type="EMBL" id="DSHW01000152">
    <property type="protein sequence ID" value="HEQ88174.1"/>
    <property type="molecule type" value="Genomic_DNA"/>
</dbReference>
<evidence type="ECO:0000313" key="4">
    <source>
        <dbReference type="EMBL" id="KDA53428.1"/>
    </source>
</evidence>